<dbReference type="SUPFAM" id="SSF51126">
    <property type="entry name" value="Pectin lyase-like"/>
    <property type="match status" value="2"/>
</dbReference>
<feature type="domain" description="Right handed beta helix" evidence="5">
    <location>
        <begin position="328"/>
        <end position="447"/>
    </location>
</feature>
<keyword evidence="3" id="KW-0833">Ubl conjugation pathway</keyword>
<dbReference type="InterPro" id="IPR022441">
    <property type="entry name" value="Para_beta_helix_rpt-2"/>
</dbReference>
<dbReference type="EMBL" id="JAAXKY010000010">
    <property type="protein sequence ID" value="NMH76507.1"/>
    <property type="molecule type" value="Genomic_DNA"/>
</dbReference>
<comment type="pathway">
    <text evidence="1">Protein modification; protein ubiquitination.</text>
</comment>
<comment type="caution">
    <text evidence="6">The sequence shown here is derived from an EMBL/GenBank/DDBJ whole genome shotgun (WGS) entry which is preliminary data.</text>
</comment>
<dbReference type="Gene3D" id="2.160.20.10">
    <property type="entry name" value="Single-stranded right-handed beta-helix, Pectin lyase-like"/>
    <property type="match status" value="2"/>
</dbReference>
<gene>
    <name evidence="6" type="ORF">HF577_05240</name>
</gene>
<keyword evidence="4" id="KW-0812">Transmembrane</keyword>
<evidence type="ECO:0000313" key="6">
    <source>
        <dbReference type="EMBL" id="NMH76507.1"/>
    </source>
</evidence>
<dbReference type="PANTHER" id="PTHR22990">
    <property type="entry name" value="F-BOX ONLY PROTEIN"/>
    <property type="match status" value="1"/>
</dbReference>
<evidence type="ECO:0000256" key="3">
    <source>
        <dbReference type="ARBA" id="ARBA00022786"/>
    </source>
</evidence>
<keyword evidence="4" id="KW-0472">Membrane</keyword>
<name>A0ABX1R904_9PSEU</name>
<dbReference type="PANTHER" id="PTHR22990:SF15">
    <property type="entry name" value="F-BOX ONLY PROTEIN 10"/>
    <property type="match status" value="1"/>
</dbReference>
<dbReference type="NCBIfam" id="TIGR03804">
    <property type="entry name" value="para_beta_helix"/>
    <property type="match status" value="3"/>
</dbReference>
<evidence type="ECO:0000256" key="1">
    <source>
        <dbReference type="ARBA" id="ARBA00004906"/>
    </source>
</evidence>
<keyword evidence="7" id="KW-1185">Reference proteome</keyword>
<evidence type="ECO:0000256" key="4">
    <source>
        <dbReference type="SAM" id="Phobius"/>
    </source>
</evidence>
<accession>A0ABX1R904</accession>
<keyword evidence="4" id="KW-1133">Transmembrane helix</keyword>
<dbReference type="InterPro" id="IPR051550">
    <property type="entry name" value="SCF-Subunits/Alg-Epimerases"/>
</dbReference>
<protein>
    <recommendedName>
        <fullName evidence="5">Right handed beta helix domain-containing protein</fullName>
    </recommendedName>
</protein>
<proteinExistence type="predicted"/>
<reference evidence="6 7" key="1">
    <citation type="submission" date="2020-04" db="EMBL/GenBank/DDBJ databases">
        <authorList>
            <person name="Klaysubun C."/>
            <person name="Duangmal K."/>
            <person name="Lipun K."/>
        </authorList>
    </citation>
    <scope>NUCLEOTIDE SEQUENCE [LARGE SCALE GENOMIC DNA]</scope>
    <source>
        <strain evidence="6 7">JCM 11839</strain>
    </source>
</reference>
<dbReference type="InterPro" id="IPR011050">
    <property type="entry name" value="Pectin_lyase_fold/virulence"/>
</dbReference>
<keyword evidence="2" id="KW-0677">Repeat</keyword>
<sequence length="467" mass="49474">MTSRTAGWRRRTAGFPRIPVTAVRAVLLIAVLGLLGGAFVLLGNAYAPASPEPLARRPIPVEPVVDPARPCTREAPPVPAAEPGTPSRAGVSFDPASNTIVLASGEGVSLSALSSAVGNPAALREVAPGEWLLGADLQVLTGASLQITAPDVRWLKLGSSPAGFVTVKVLGGALDITGTCVTSWDTAAGHADADSLDGRAFLLARDGARMLIQHSELRYLGYGEVESYGMSWRTAATGGITTSVVSHLFYGLYSFRVDGLTVQDNEFHHNELYGIDPHTSSRRMLIERNLVHNNGKHGIVLAEDCTDSVIRDNVVYANDHHGIVLYLHSDRNIVEGNDSFGNAAQGININESAGNTVRGNRVYDNTESGIAVGQTAKDNVVENNQIRGNQQDGIRLVSDAVETTVRGNVIGENTRYGVYVDGNGTFDLAGNTIFGNRTGVMLKGTPTVVTPADNRLFDNVKGDIAKS</sequence>
<dbReference type="InterPro" id="IPR012334">
    <property type="entry name" value="Pectin_lyas_fold"/>
</dbReference>
<evidence type="ECO:0000259" key="5">
    <source>
        <dbReference type="Pfam" id="PF13229"/>
    </source>
</evidence>
<dbReference type="InterPro" id="IPR006626">
    <property type="entry name" value="PbH1"/>
</dbReference>
<dbReference type="RefSeq" id="WP_169394587.1">
    <property type="nucleotide sequence ID" value="NZ_BAAAJH010000017.1"/>
</dbReference>
<evidence type="ECO:0000313" key="7">
    <source>
        <dbReference type="Proteomes" id="UP001296706"/>
    </source>
</evidence>
<dbReference type="SMART" id="SM00710">
    <property type="entry name" value="PbH1"/>
    <property type="match status" value="8"/>
</dbReference>
<feature type="transmembrane region" description="Helical" evidence="4">
    <location>
        <begin position="21"/>
        <end position="47"/>
    </location>
</feature>
<dbReference type="Proteomes" id="UP001296706">
    <property type="component" value="Unassembled WGS sequence"/>
</dbReference>
<dbReference type="Pfam" id="PF13229">
    <property type="entry name" value="Beta_helix"/>
    <property type="match status" value="1"/>
</dbReference>
<evidence type="ECO:0000256" key="2">
    <source>
        <dbReference type="ARBA" id="ARBA00022737"/>
    </source>
</evidence>
<dbReference type="InterPro" id="IPR039448">
    <property type="entry name" value="Beta_helix"/>
</dbReference>
<organism evidence="6 7">
    <name type="scientific">Pseudonocardia xinjiangensis</name>
    <dbReference type="NCBI Taxonomy" id="75289"/>
    <lineage>
        <taxon>Bacteria</taxon>
        <taxon>Bacillati</taxon>
        <taxon>Actinomycetota</taxon>
        <taxon>Actinomycetes</taxon>
        <taxon>Pseudonocardiales</taxon>
        <taxon>Pseudonocardiaceae</taxon>
        <taxon>Pseudonocardia</taxon>
    </lineage>
</organism>